<dbReference type="Proteomes" id="UP000249762">
    <property type="component" value="Unassembled WGS sequence"/>
</dbReference>
<accession>A0A328PLT7</accession>
<evidence type="ECO:0000313" key="2">
    <source>
        <dbReference type="Proteomes" id="UP000249762"/>
    </source>
</evidence>
<dbReference type="AlphaFoldDB" id="A0A328PLT7"/>
<sequence>MNYIGQLFGRKSVIGYGCLVLLGSVATAGVAEVEITNQTFSKWIKQTIQGIQDGMSSSSSASAVQTVTADQVFHPFTVAGKAVAEAATTVWPYITMGVVALPTLFKSWETLWAQIKSLVSSLIKPQIYKELFKDLHLKIWKTLSFAVAGGDGRSKFFGLFGESNKKSTLSGLTFLFGSHLEKNKKFRAKPEVFPYILMRWFTEPTKVTEKFEKLTKKIEKFTEQLNKGAETSSSDSSDSNGAYVYELGIPTVRDYIDVESGWKETVFELMWATEVMTKIKTGVDVTGGSKTWISTLGYLFTT</sequence>
<dbReference type="RefSeq" id="WP_112665028.1">
    <property type="nucleotide sequence ID" value="NZ_QKVO01000001.1"/>
</dbReference>
<organism evidence="1 2">
    <name type="scientific">Mycoplasma wenyonii</name>
    <dbReference type="NCBI Taxonomy" id="65123"/>
    <lineage>
        <taxon>Bacteria</taxon>
        <taxon>Bacillati</taxon>
        <taxon>Mycoplasmatota</taxon>
        <taxon>Mollicutes</taxon>
        <taxon>Mycoplasmataceae</taxon>
        <taxon>Mycoplasma</taxon>
    </lineage>
</organism>
<evidence type="ECO:0000313" key="1">
    <source>
        <dbReference type="EMBL" id="RAO95364.1"/>
    </source>
</evidence>
<keyword evidence="2" id="KW-1185">Reference proteome</keyword>
<protein>
    <submittedName>
        <fullName evidence="1">Uncharacterized protein</fullName>
    </submittedName>
</protein>
<dbReference type="EMBL" id="QKVO01000001">
    <property type="protein sequence ID" value="RAO95364.1"/>
    <property type="molecule type" value="Genomic_DNA"/>
</dbReference>
<proteinExistence type="predicted"/>
<reference evidence="2" key="1">
    <citation type="submission" date="2018-06" db="EMBL/GenBank/DDBJ databases">
        <authorList>
            <person name="Martinez Ocampo F."/>
            <person name="Quiroz Castaneda R.E."/>
            <person name="Rojas Lopez X."/>
        </authorList>
    </citation>
    <scope>NUCLEOTIDE SEQUENCE [LARGE SCALE GENOMIC DNA]</scope>
    <source>
        <strain evidence="2">INIFAP02</strain>
    </source>
</reference>
<gene>
    <name evidence="1" type="ORF">DNK47_00750</name>
</gene>
<dbReference type="OrthoDB" id="402333at2"/>
<comment type="caution">
    <text evidence="1">The sequence shown here is derived from an EMBL/GenBank/DDBJ whole genome shotgun (WGS) entry which is preliminary data.</text>
</comment>
<name>A0A328PLT7_9MOLU</name>